<accession>A0A9N9F0K9</accession>
<dbReference type="AlphaFoldDB" id="A0A9N9F0K9"/>
<reference evidence="1" key="1">
    <citation type="submission" date="2021-06" db="EMBL/GenBank/DDBJ databases">
        <authorList>
            <person name="Kallberg Y."/>
            <person name="Tangrot J."/>
            <person name="Rosling A."/>
        </authorList>
    </citation>
    <scope>NUCLEOTIDE SEQUENCE</scope>
    <source>
        <strain evidence="1">87-6 pot B 2015</strain>
    </source>
</reference>
<dbReference type="Proteomes" id="UP000789375">
    <property type="component" value="Unassembled WGS sequence"/>
</dbReference>
<sequence>MAELLRSPNVKRFNRIKLQPMKNKVRVIQKGNSLTNEKALMLTRIKNDPRSLHFCVLVNRQWCQHAIPVLWRNPWKYRQEGCLKNLIDIYISTLPEKTQNKLSRDEIIEFPLFNKLTFEYSKSLQSIVLSELDNDIRLWVHNQPIRIHESSFIFKPQRKRKAAKNHTKAIWDEFHEGDDGGRIQRINYKANKKTITYELLKFFLVNSTNIDTLYASNLSIRSFYYIMEIIEWNPITKNRIDNLRQLQFGSNVIHLLPRTLCNVEYLEIENCNLCSDGLRNFINAQNNLKELNVKFSKARGDINKTSDIISSKESITRLIINDSPGIFLILKGFENLTELIITYTEQYTVSFWKHMAKASLRNLKKLIINHNYTIYYDLIAKFIDNSSCDLEQFIINTKIQGDQSVTDLYIKSISRHCPSLKVFQGVISVSNLSEFSQLLKCTNLKILHLYPTQKMCQFDSFMEAMMEVPFDNLSRLYLETGWKLMKIEIFKNFMNKRNSLELKPISFHCHKNFVNRRSIFLNLCEDYKRKDYLLDYHLYGYLNNYD</sequence>
<name>A0A9N9F0K9_FUNMO</name>
<proteinExistence type="predicted"/>
<keyword evidence="2" id="KW-1185">Reference proteome</keyword>
<dbReference type="EMBL" id="CAJVPP010000663">
    <property type="protein sequence ID" value="CAG8501932.1"/>
    <property type="molecule type" value="Genomic_DNA"/>
</dbReference>
<evidence type="ECO:0000313" key="2">
    <source>
        <dbReference type="Proteomes" id="UP000789375"/>
    </source>
</evidence>
<dbReference type="Gene3D" id="3.80.10.10">
    <property type="entry name" value="Ribonuclease Inhibitor"/>
    <property type="match status" value="1"/>
</dbReference>
<dbReference type="InterPro" id="IPR032675">
    <property type="entry name" value="LRR_dom_sf"/>
</dbReference>
<gene>
    <name evidence="1" type="ORF">FMOSSE_LOCUS4083</name>
</gene>
<protein>
    <submittedName>
        <fullName evidence="1">16491_t:CDS:1</fullName>
    </submittedName>
</protein>
<comment type="caution">
    <text evidence="1">The sequence shown here is derived from an EMBL/GenBank/DDBJ whole genome shotgun (WGS) entry which is preliminary data.</text>
</comment>
<evidence type="ECO:0000313" key="1">
    <source>
        <dbReference type="EMBL" id="CAG8501932.1"/>
    </source>
</evidence>
<organism evidence="1 2">
    <name type="scientific">Funneliformis mosseae</name>
    <name type="common">Endomycorrhizal fungus</name>
    <name type="synonym">Glomus mosseae</name>
    <dbReference type="NCBI Taxonomy" id="27381"/>
    <lineage>
        <taxon>Eukaryota</taxon>
        <taxon>Fungi</taxon>
        <taxon>Fungi incertae sedis</taxon>
        <taxon>Mucoromycota</taxon>
        <taxon>Glomeromycotina</taxon>
        <taxon>Glomeromycetes</taxon>
        <taxon>Glomerales</taxon>
        <taxon>Glomeraceae</taxon>
        <taxon>Funneliformis</taxon>
    </lineage>
</organism>
<dbReference type="SUPFAM" id="SSF52047">
    <property type="entry name" value="RNI-like"/>
    <property type="match status" value="1"/>
</dbReference>